<keyword evidence="2 3" id="KW-0040">ANK repeat</keyword>
<dbReference type="PROSITE" id="PS50297">
    <property type="entry name" value="ANK_REP_REGION"/>
    <property type="match status" value="1"/>
</dbReference>
<comment type="caution">
    <text evidence="6">The sequence shown here is derived from an EMBL/GenBank/DDBJ whole genome shotgun (WGS) entry which is preliminary data.</text>
</comment>
<dbReference type="InterPro" id="IPR002110">
    <property type="entry name" value="Ankyrin_rpt"/>
</dbReference>
<sequence length="478" mass="52164">MIYFHVVVKTLIIVVALASGVGGEDESEYVATGYGVDVSFPMHWLPKAKSPEDAKYQSFLKDCTPMRSCVSNEQSRMAMNRDQPCRQRNYTEVGFGRIKAPAAAYAPARAFWDAHRDQKTVEQWPPGNTYVNNWVAPTHMVSLEDRRFQPTGARTKDAIWNGMKPVLEAWTGQKLKPTSLYGVRVYGEGAILATHVDRLPLVTSAVMQIDQDVDEPWPIEVVGHDGRAYNVTLEPGEVALYESHTVLHGRPRPLRGKFFANVFIHFIPVDDDDANEKGVNFNWQREARSRKIPALDFPEPVPSRLGLPAARRAAEANDELARVSGVSRSADEKKKARTISEASQSRAERRANARAAISEATSHQIANGEDFGSDAFSTGTTTALHAAAAGGDLPAVNAELENNPNSVNAADENLWTPLHESVRAGSLAVVTALVLAGADLGARTVGGGTALWIAKQHHQTRVVAYLESIGAPEIADEL</sequence>
<keyword evidence="5" id="KW-0732">Signal</keyword>
<dbReference type="PANTHER" id="PTHR24171">
    <property type="entry name" value="ANKYRIN REPEAT DOMAIN-CONTAINING PROTEIN 39-RELATED"/>
    <property type="match status" value="1"/>
</dbReference>
<dbReference type="EMBL" id="JAQMWT010000393">
    <property type="protein sequence ID" value="KAJ8601950.1"/>
    <property type="molecule type" value="Genomic_DNA"/>
</dbReference>
<evidence type="ECO:0000313" key="6">
    <source>
        <dbReference type="EMBL" id="KAJ8601950.1"/>
    </source>
</evidence>
<dbReference type="PROSITE" id="PS50088">
    <property type="entry name" value="ANK_REPEAT"/>
    <property type="match status" value="1"/>
</dbReference>
<dbReference type="SUPFAM" id="SSF48403">
    <property type="entry name" value="Ankyrin repeat"/>
    <property type="match status" value="1"/>
</dbReference>
<name>A0AAD7XN45_9STRA</name>
<evidence type="ECO:0000313" key="7">
    <source>
        <dbReference type="Proteomes" id="UP001230188"/>
    </source>
</evidence>
<dbReference type="Pfam" id="PF12796">
    <property type="entry name" value="Ank_2"/>
    <property type="match status" value="1"/>
</dbReference>
<evidence type="ECO:0000256" key="3">
    <source>
        <dbReference type="PROSITE-ProRule" id="PRU00023"/>
    </source>
</evidence>
<dbReference type="InterPro" id="IPR036770">
    <property type="entry name" value="Ankyrin_rpt-contain_sf"/>
</dbReference>
<gene>
    <name evidence="6" type="ORF">CTAYLR_004436</name>
</gene>
<feature type="chain" id="PRO_5042187955" evidence="5">
    <location>
        <begin position="24"/>
        <end position="478"/>
    </location>
</feature>
<feature type="signal peptide" evidence="5">
    <location>
        <begin position="1"/>
        <end position="23"/>
    </location>
</feature>
<keyword evidence="7" id="KW-1185">Reference proteome</keyword>
<feature type="repeat" description="ANK" evidence="3">
    <location>
        <begin position="413"/>
        <end position="445"/>
    </location>
</feature>
<evidence type="ECO:0000256" key="1">
    <source>
        <dbReference type="ARBA" id="ARBA00022737"/>
    </source>
</evidence>
<feature type="region of interest" description="Disordered" evidence="4">
    <location>
        <begin position="324"/>
        <end position="361"/>
    </location>
</feature>
<keyword evidence="1" id="KW-0677">Repeat</keyword>
<dbReference type="Gene3D" id="1.25.40.20">
    <property type="entry name" value="Ankyrin repeat-containing domain"/>
    <property type="match status" value="1"/>
</dbReference>
<accession>A0AAD7XN45</accession>
<reference evidence="6" key="1">
    <citation type="submission" date="2023-01" db="EMBL/GenBank/DDBJ databases">
        <title>Metagenome sequencing of chrysophaentin producing Chrysophaeum taylorii.</title>
        <authorList>
            <person name="Davison J."/>
            <person name="Bewley C."/>
        </authorList>
    </citation>
    <scope>NUCLEOTIDE SEQUENCE</scope>
    <source>
        <strain evidence="6">NIES-1699</strain>
    </source>
</reference>
<evidence type="ECO:0000256" key="5">
    <source>
        <dbReference type="SAM" id="SignalP"/>
    </source>
</evidence>
<dbReference type="SMART" id="SM00248">
    <property type="entry name" value="ANK"/>
    <property type="match status" value="3"/>
</dbReference>
<dbReference type="Proteomes" id="UP001230188">
    <property type="component" value="Unassembled WGS sequence"/>
</dbReference>
<organism evidence="6 7">
    <name type="scientific">Chrysophaeum taylorii</name>
    <dbReference type="NCBI Taxonomy" id="2483200"/>
    <lineage>
        <taxon>Eukaryota</taxon>
        <taxon>Sar</taxon>
        <taxon>Stramenopiles</taxon>
        <taxon>Ochrophyta</taxon>
        <taxon>Pelagophyceae</taxon>
        <taxon>Pelagomonadales</taxon>
        <taxon>Pelagomonadaceae</taxon>
        <taxon>Chrysophaeum</taxon>
    </lineage>
</organism>
<dbReference type="AlphaFoldDB" id="A0AAD7XN45"/>
<evidence type="ECO:0000256" key="2">
    <source>
        <dbReference type="ARBA" id="ARBA00023043"/>
    </source>
</evidence>
<evidence type="ECO:0000256" key="4">
    <source>
        <dbReference type="SAM" id="MobiDB-lite"/>
    </source>
</evidence>
<proteinExistence type="predicted"/>
<protein>
    <submittedName>
        <fullName evidence="6">Uncharacterized protein</fullName>
    </submittedName>
</protein>